<evidence type="ECO:0000259" key="1">
    <source>
        <dbReference type="Pfam" id="PF08268"/>
    </source>
</evidence>
<name>A0A5P1FTV5_ASPOF</name>
<keyword evidence="3" id="KW-1185">Reference proteome</keyword>
<evidence type="ECO:0000313" key="3">
    <source>
        <dbReference type="Proteomes" id="UP000243459"/>
    </source>
</evidence>
<protein>
    <recommendedName>
        <fullName evidence="1">F-box associated beta-propeller type 3 domain-containing protein</fullName>
    </recommendedName>
</protein>
<organism evidence="2 3">
    <name type="scientific">Asparagus officinalis</name>
    <name type="common">Garden asparagus</name>
    <dbReference type="NCBI Taxonomy" id="4686"/>
    <lineage>
        <taxon>Eukaryota</taxon>
        <taxon>Viridiplantae</taxon>
        <taxon>Streptophyta</taxon>
        <taxon>Embryophyta</taxon>
        <taxon>Tracheophyta</taxon>
        <taxon>Spermatophyta</taxon>
        <taxon>Magnoliopsida</taxon>
        <taxon>Liliopsida</taxon>
        <taxon>Asparagales</taxon>
        <taxon>Asparagaceae</taxon>
        <taxon>Asparagoideae</taxon>
        <taxon>Asparagus</taxon>
    </lineage>
</organism>
<accession>A0A5P1FTV5</accession>
<proteinExistence type="predicted"/>
<gene>
    <name evidence="2" type="ORF">A4U43_C01F32550</name>
</gene>
<dbReference type="InterPro" id="IPR013187">
    <property type="entry name" value="F-box-assoc_dom_typ3"/>
</dbReference>
<dbReference type="AlphaFoldDB" id="A0A5P1FTV5"/>
<feature type="domain" description="F-box associated beta-propeller type 3" evidence="1">
    <location>
        <begin position="44"/>
        <end position="159"/>
    </location>
</feature>
<dbReference type="Gramene" id="ONK81755">
    <property type="protein sequence ID" value="ONK81755"/>
    <property type="gene ID" value="A4U43_C01F32550"/>
</dbReference>
<dbReference type="EMBL" id="CM007381">
    <property type="protein sequence ID" value="ONK81755.1"/>
    <property type="molecule type" value="Genomic_DNA"/>
</dbReference>
<dbReference type="Pfam" id="PF08268">
    <property type="entry name" value="FBA_3"/>
    <property type="match status" value="1"/>
</dbReference>
<dbReference type="Proteomes" id="UP000243459">
    <property type="component" value="Chromosome 1"/>
</dbReference>
<sequence>MPTKWLDISLVSVACASKYLLWAQTLRGELSQIFHLRASFDEEVFIALNLKDEKFRVVDPPSSDLTDYHNMEIFGFEGKPCFVYNCRSTATYSMWISMDCENHEWIPICSFSIEGREDWDFRPVCVHSGKLLLLISSRGTGSWERLEYYDPQSISFTSVVKVRNVIFEGKCRFHDLCRSGPVQMYLGIESLVSVGA</sequence>
<evidence type="ECO:0000313" key="2">
    <source>
        <dbReference type="EMBL" id="ONK81755.1"/>
    </source>
</evidence>
<reference evidence="3" key="1">
    <citation type="journal article" date="2017" name="Nat. Commun.">
        <title>The asparagus genome sheds light on the origin and evolution of a young Y chromosome.</title>
        <authorList>
            <person name="Harkess A."/>
            <person name="Zhou J."/>
            <person name="Xu C."/>
            <person name="Bowers J.E."/>
            <person name="Van der Hulst R."/>
            <person name="Ayyampalayam S."/>
            <person name="Mercati F."/>
            <person name="Riccardi P."/>
            <person name="McKain M.R."/>
            <person name="Kakrana A."/>
            <person name="Tang H."/>
            <person name="Ray J."/>
            <person name="Groenendijk J."/>
            <person name="Arikit S."/>
            <person name="Mathioni S.M."/>
            <person name="Nakano M."/>
            <person name="Shan H."/>
            <person name="Telgmann-Rauber A."/>
            <person name="Kanno A."/>
            <person name="Yue Z."/>
            <person name="Chen H."/>
            <person name="Li W."/>
            <person name="Chen Y."/>
            <person name="Xu X."/>
            <person name="Zhang Y."/>
            <person name="Luo S."/>
            <person name="Chen H."/>
            <person name="Gao J."/>
            <person name="Mao Z."/>
            <person name="Pires J.C."/>
            <person name="Luo M."/>
            <person name="Kudrna D."/>
            <person name="Wing R.A."/>
            <person name="Meyers B.C."/>
            <person name="Yi K."/>
            <person name="Kong H."/>
            <person name="Lavrijsen P."/>
            <person name="Sunseri F."/>
            <person name="Falavigna A."/>
            <person name="Ye Y."/>
            <person name="Leebens-Mack J.H."/>
            <person name="Chen G."/>
        </authorList>
    </citation>
    <scope>NUCLEOTIDE SEQUENCE [LARGE SCALE GENOMIC DNA]</scope>
    <source>
        <strain evidence="3">cv. DH0086</strain>
    </source>
</reference>